<dbReference type="EMBL" id="ML996086">
    <property type="protein sequence ID" value="KAF2152237.1"/>
    <property type="molecule type" value="Genomic_DNA"/>
</dbReference>
<feature type="binding site" description="axial binding residue" evidence="4">
    <location>
        <position position="462"/>
    </location>
    <ligand>
        <name>heme</name>
        <dbReference type="ChEBI" id="CHEBI:30413"/>
    </ligand>
    <ligandPart>
        <name>Fe</name>
        <dbReference type="ChEBI" id="CHEBI:18248"/>
    </ligandPart>
</feature>
<evidence type="ECO:0000256" key="2">
    <source>
        <dbReference type="ARBA" id="ARBA00022723"/>
    </source>
</evidence>
<keyword evidence="6" id="KW-1133">Transmembrane helix</keyword>
<dbReference type="PANTHER" id="PTHR24305:SF172">
    <property type="entry name" value="P450, PUTATIVE (EUROFUNG)-RELATED"/>
    <property type="match status" value="1"/>
</dbReference>
<dbReference type="SUPFAM" id="SSF48264">
    <property type="entry name" value="Cytochrome P450"/>
    <property type="match status" value="1"/>
</dbReference>
<dbReference type="OrthoDB" id="2789670at2759"/>
<dbReference type="PRINTS" id="PR00463">
    <property type="entry name" value="EP450I"/>
</dbReference>
<dbReference type="InterPro" id="IPR001128">
    <property type="entry name" value="Cyt_P450"/>
</dbReference>
<dbReference type="InterPro" id="IPR050121">
    <property type="entry name" value="Cytochrome_P450_monoxygenase"/>
</dbReference>
<comment type="cofactor">
    <cofactor evidence="1 4">
        <name>heme</name>
        <dbReference type="ChEBI" id="CHEBI:30413"/>
    </cofactor>
</comment>
<accession>A0A9P4J2H6</accession>
<dbReference type="Gene3D" id="1.10.630.10">
    <property type="entry name" value="Cytochrome P450"/>
    <property type="match status" value="1"/>
</dbReference>
<keyword evidence="8" id="KW-1185">Reference proteome</keyword>
<name>A0A9P4J2H6_9PEZI</name>
<reference evidence="7" key="1">
    <citation type="journal article" date="2020" name="Stud. Mycol.">
        <title>101 Dothideomycetes genomes: a test case for predicting lifestyles and emergence of pathogens.</title>
        <authorList>
            <person name="Haridas S."/>
            <person name="Albert R."/>
            <person name="Binder M."/>
            <person name="Bloem J."/>
            <person name="Labutti K."/>
            <person name="Salamov A."/>
            <person name="Andreopoulos B."/>
            <person name="Baker S."/>
            <person name="Barry K."/>
            <person name="Bills G."/>
            <person name="Bluhm B."/>
            <person name="Cannon C."/>
            <person name="Castanera R."/>
            <person name="Culley D."/>
            <person name="Daum C."/>
            <person name="Ezra D."/>
            <person name="Gonzalez J."/>
            <person name="Henrissat B."/>
            <person name="Kuo A."/>
            <person name="Liang C."/>
            <person name="Lipzen A."/>
            <person name="Lutzoni F."/>
            <person name="Magnuson J."/>
            <person name="Mondo S."/>
            <person name="Nolan M."/>
            <person name="Ohm R."/>
            <person name="Pangilinan J."/>
            <person name="Park H.-J."/>
            <person name="Ramirez L."/>
            <person name="Alfaro M."/>
            <person name="Sun H."/>
            <person name="Tritt A."/>
            <person name="Yoshinaga Y."/>
            <person name="Zwiers L.-H."/>
            <person name="Turgeon B."/>
            <person name="Goodwin S."/>
            <person name="Spatafora J."/>
            <person name="Crous P."/>
            <person name="Grigoriev I."/>
        </authorList>
    </citation>
    <scope>NUCLEOTIDE SEQUENCE</scope>
    <source>
        <strain evidence="7">CBS 260.36</strain>
    </source>
</reference>
<comment type="similarity">
    <text evidence="5">Belongs to the cytochrome P450 family.</text>
</comment>
<dbReference type="GO" id="GO:0005506">
    <property type="term" value="F:iron ion binding"/>
    <property type="evidence" value="ECO:0007669"/>
    <property type="project" value="InterPro"/>
</dbReference>
<dbReference type="GO" id="GO:0016705">
    <property type="term" value="F:oxidoreductase activity, acting on paired donors, with incorporation or reduction of molecular oxygen"/>
    <property type="evidence" value="ECO:0007669"/>
    <property type="project" value="InterPro"/>
</dbReference>
<proteinExistence type="inferred from homology"/>
<keyword evidence="5 7" id="KW-0503">Monooxygenase</keyword>
<evidence type="ECO:0000313" key="8">
    <source>
        <dbReference type="Proteomes" id="UP000799439"/>
    </source>
</evidence>
<evidence type="ECO:0000256" key="5">
    <source>
        <dbReference type="RuleBase" id="RU000461"/>
    </source>
</evidence>
<keyword evidence="6" id="KW-0812">Transmembrane</keyword>
<dbReference type="PANTHER" id="PTHR24305">
    <property type="entry name" value="CYTOCHROME P450"/>
    <property type="match status" value="1"/>
</dbReference>
<evidence type="ECO:0000256" key="3">
    <source>
        <dbReference type="ARBA" id="ARBA00023004"/>
    </source>
</evidence>
<dbReference type="InterPro" id="IPR002401">
    <property type="entry name" value="Cyt_P450_E_grp-I"/>
</dbReference>
<dbReference type="PRINTS" id="PR00385">
    <property type="entry name" value="P450"/>
</dbReference>
<evidence type="ECO:0000256" key="1">
    <source>
        <dbReference type="ARBA" id="ARBA00001971"/>
    </source>
</evidence>
<keyword evidence="5" id="KW-0560">Oxidoreductase</keyword>
<evidence type="ECO:0000256" key="4">
    <source>
        <dbReference type="PIRSR" id="PIRSR602401-1"/>
    </source>
</evidence>
<protein>
    <submittedName>
        <fullName evidence="7">Cytochrome P450 monooxygenase</fullName>
    </submittedName>
</protein>
<gene>
    <name evidence="7" type="ORF">K461DRAFT_256038</name>
</gene>
<dbReference type="Pfam" id="PF00067">
    <property type="entry name" value="p450"/>
    <property type="match status" value="1"/>
</dbReference>
<evidence type="ECO:0000313" key="7">
    <source>
        <dbReference type="EMBL" id="KAF2152237.1"/>
    </source>
</evidence>
<dbReference type="InterPro" id="IPR036396">
    <property type="entry name" value="Cyt_P450_sf"/>
</dbReference>
<keyword evidence="2 4" id="KW-0479">Metal-binding</keyword>
<dbReference type="Proteomes" id="UP000799439">
    <property type="component" value="Unassembled WGS sequence"/>
</dbReference>
<evidence type="ECO:0000256" key="6">
    <source>
        <dbReference type="SAM" id="Phobius"/>
    </source>
</evidence>
<sequence>MIGFAAVSVALITSFLYFIVFPVIAYFLDPKGFRRYQDFRWGAGITNLSFIWEAHQGFRSLTLSDLHQKHPVLRIGPNSLSFSDPRAIKDIYGHATKCSKDNFYSEVAGTHFHLADVIDKAEHARKRRVLSSAFAIKNLVEWEYKVSDMTGRMVKAFDKLCTEPLAPGRLPTTEDLNVDFRNWSNLFTIAAIANIGLSEDIGFLDRGDDHIISETPGGEKKLVPFRDSLFASVWTASNLAWAYGWYGALRRISKVVSSTYRRRWAMAKDWDGIVYNRATTRLQRYQAGEKCDDFFTSLMEDKTGNPNDLPWGEIVAEISIMMNAGSDTTAIAINGCLYNLMRNPDCLAKLRSELDEALHGEVIAPYEKVKRLPYLRACLDENLRIQPPVSFGLPRKTPPEGAYVAGDFIPGNTSVSMSAYVVHHNKKIFEDPEVFRPERWLGDAGKELQQYFVAFSTGARGCIGRNISYLEQTILIATLVHRYDFALPSPTWQPVRREMTTIWSGPMPIKLWRRQSEQVESSV</sequence>
<keyword evidence="4 5" id="KW-0349">Heme</keyword>
<dbReference type="AlphaFoldDB" id="A0A9P4J2H6"/>
<feature type="transmembrane region" description="Helical" evidence="6">
    <location>
        <begin position="6"/>
        <end position="28"/>
    </location>
</feature>
<dbReference type="PROSITE" id="PS00086">
    <property type="entry name" value="CYTOCHROME_P450"/>
    <property type="match status" value="1"/>
</dbReference>
<comment type="caution">
    <text evidence="7">The sequence shown here is derived from an EMBL/GenBank/DDBJ whole genome shotgun (WGS) entry which is preliminary data.</text>
</comment>
<dbReference type="GO" id="GO:0004497">
    <property type="term" value="F:monooxygenase activity"/>
    <property type="evidence" value="ECO:0007669"/>
    <property type="project" value="UniProtKB-KW"/>
</dbReference>
<keyword evidence="6" id="KW-0472">Membrane</keyword>
<organism evidence="7 8">
    <name type="scientific">Myriangium duriaei CBS 260.36</name>
    <dbReference type="NCBI Taxonomy" id="1168546"/>
    <lineage>
        <taxon>Eukaryota</taxon>
        <taxon>Fungi</taxon>
        <taxon>Dikarya</taxon>
        <taxon>Ascomycota</taxon>
        <taxon>Pezizomycotina</taxon>
        <taxon>Dothideomycetes</taxon>
        <taxon>Dothideomycetidae</taxon>
        <taxon>Myriangiales</taxon>
        <taxon>Myriangiaceae</taxon>
        <taxon>Myriangium</taxon>
    </lineage>
</organism>
<keyword evidence="3 4" id="KW-0408">Iron</keyword>
<dbReference type="InterPro" id="IPR017972">
    <property type="entry name" value="Cyt_P450_CS"/>
</dbReference>
<dbReference type="GO" id="GO:0020037">
    <property type="term" value="F:heme binding"/>
    <property type="evidence" value="ECO:0007669"/>
    <property type="project" value="InterPro"/>
</dbReference>
<dbReference type="CDD" id="cd11061">
    <property type="entry name" value="CYP67-like"/>
    <property type="match status" value="1"/>
</dbReference>